<reference evidence="3 4" key="1">
    <citation type="submission" date="2024-11" db="EMBL/GenBank/DDBJ databases">
        <title>Chromosome-level genome assembly of Eucalyptus globulus Labill. provides insights into its genome evolution.</title>
        <authorList>
            <person name="Li X."/>
        </authorList>
    </citation>
    <scope>NUCLEOTIDE SEQUENCE [LARGE SCALE GENOMIC DNA]</scope>
    <source>
        <strain evidence="3">CL2024</strain>
        <tissue evidence="3">Fresh tender leaves</tissue>
    </source>
</reference>
<name>A0ABD3JP16_EUCGL</name>
<dbReference type="PANTHER" id="PTHR31286:SF165">
    <property type="entry name" value="DUF4283 DOMAIN-CONTAINING PROTEIN"/>
    <property type="match status" value="1"/>
</dbReference>
<feature type="region of interest" description="Disordered" evidence="1">
    <location>
        <begin position="327"/>
        <end position="361"/>
    </location>
</feature>
<evidence type="ECO:0000313" key="4">
    <source>
        <dbReference type="Proteomes" id="UP001634007"/>
    </source>
</evidence>
<dbReference type="Pfam" id="PF14111">
    <property type="entry name" value="DUF4283"/>
    <property type="match status" value="1"/>
</dbReference>
<proteinExistence type="predicted"/>
<comment type="caution">
    <text evidence="3">The sequence shown here is derived from an EMBL/GenBank/DDBJ whole genome shotgun (WGS) entry which is preliminary data.</text>
</comment>
<dbReference type="Proteomes" id="UP001634007">
    <property type="component" value="Unassembled WGS sequence"/>
</dbReference>
<gene>
    <name evidence="3" type="ORF">ACJRO7_026474</name>
</gene>
<feature type="compositionally biased region" description="Polar residues" evidence="1">
    <location>
        <begin position="14"/>
        <end position="54"/>
    </location>
</feature>
<protein>
    <recommendedName>
        <fullName evidence="2">DUF4283 domain-containing protein</fullName>
    </recommendedName>
</protein>
<dbReference type="PANTHER" id="PTHR31286">
    <property type="entry name" value="GLYCINE-RICH CELL WALL STRUCTURAL PROTEIN 1.8-LIKE"/>
    <property type="match status" value="1"/>
</dbReference>
<accession>A0ABD3JP16</accession>
<feature type="compositionally biased region" description="Polar residues" evidence="1">
    <location>
        <begin position="87"/>
        <end position="98"/>
    </location>
</feature>
<feature type="region of interest" description="Disordered" evidence="1">
    <location>
        <begin position="1"/>
        <end position="99"/>
    </location>
</feature>
<organism evidence="3 4">
    <name type="scientific">Eucalyptus globulus</name>
    <name type="common">Tasmanian blue gum</name>
    <dbReference type="NCBI Taxonomy" id="34317"/>
    <lineage>
        <taxon>Eukaryota</taxon>
        <taxon>Viridiplantae</taxon>
        <taxon>Streptophyta</taxon>
        <taxon>Embryophyta</taxon>
        <taxon>Tracheophyta</taxon>
        <taxon>Spermatophyta</taxon>
        <taxon>Magnoliopsida</taxon>
        <taxon>eudicotyledons</taxon>
        <taxon>Gunneridae</taxon>
        <taxon>Pentapetalae</taxon>
        <taxon>rosids</taxon>
        <taxon>malvids</taxon>
        <taxon>Myrtales</taxon>
        <taxon>Myrtaceae</taxon>
        <taxon>Myrtoideae</taxon>
        <taxon>Eucalypteae</taxon>
        <taxon>Eucalyptus</taxon>
    </lineage>
</organism>
<feature type="domain" description="DUF4283" evidence="2">
    <location>
        <begin position="141"/>
        <end position="217"/>
    </location>
</feature>
<keyword evidence="4" id="KW-1185">Reference proteome</keyword>
<evidence type="ECO:0000259" key="2">
    <source>
        <dbReference type="Pfam" id="PF14111"/>
    </source>
</evidence>
<feature type="region of interest" description="Disordered" evidence="1">
    <location>
        <begin position="391"/>
        <end position="499"/>
    </location>
</feature>
<dbReference type="InterPro" id="IPR025558">
    <property type="entry name" value="DUF4283"/>
</dbReference>
<dbReference type="InterPro" id="IPR040256">
    <property type="entry name" value="At4g02000-like"/>
</dbReference>
<evidence type="ECO:0000256" key="1">
    <source>
        <dbReference type="SAM" id="MobiDB-lite"/>
    </source>
</evidence>
<evidence type="ECO:0000313" key="3">
    <source>
        <dbReference type="EMBL" id="KAL3729365.1"/>
    </source>
</evidence>
<feature type="compositionally biased region" description="Basic and acidic residues" evidence="1">
    <location>
        <begin position="391"/>
        <end position="400"/>
    </location>
</feature>
<feature type="compositionally biased region" description="Polar residues" evidence="1">
    <location>
        <begin position="417"/>
        <end position="426"/>
    </location>
</feature>
<feature type="compositionally biased region" description="Basic residues" evidence="1">
    <location>
        <begin position="401"/>
        <end position="412"/>
    </location>
</feature>
<sequence length="544" mass="59794">MAVVSSGVIGPGRESQQPAGTSRGRSPTSHVHGSSSQGLPDQEITTTVTHASSDVKQKGWMISSTRSGQSRGRSRGRSSSKRPQPPVQQSSNPKTTPARSWASVARLAAKGYNLSYIPPTFVDNKPIVRLSEEAMEASNPVWNEYLVGYYVGRTLPYRITENSLKFTWGPKLVEVLADDQEFYYFHIPDPTFRRKILEDGPLTVARVPLILKQWKPLMELKKEKQESIPVWIRLKNLPFELWSAHSISAIASVVGKPLYVDERTEQRKMISFARVCVELHAGQPSCNSVDVVLEGVVRTIAIVYEWKPMECGRCGCFGHNCDAPPPNIRAGRPVQRSQNAPPSTGAGPSHAPDPTPPVQSHVPVLVVDPKEQQHEIEQVLQSPVEAEVEVVPHQDWNEVKGKKKKKKKKKTAPPKEGSTSLHNSSGDEGIQCAAKTSASGKPEPPVSSRKPSKGMTTPLKVVLPLFSPEPTNSRPFEQQVRGAESDVSSSYEDEDLLEVDTSSRAASKRVVTMQDKLLTLLPDPPPATTPIVSDSARRKPPKPR</sequence>
<dbReference type="AlphaFoldDB" id="A0ABD3JP16"/>
<feature type="region of interest" description="Disordered" evidence="1">
    <location>
        <begin position="519"/>
        <end position="544"/>
    </location>
</feature>
<dbReference type="EMBL" id="JBJKBG010000007">
    <property type="protein sequence ID" value="KAL3729365.1"/>
    <property type="molecule type" value="Genomic_DNA"/>
</dbReference>